<proteinExistence type="predicted"/>
<reference evidence="1" key="1">
    <citation type="submission" date="2021-01" db="EMBL/GenBank/DDBJ databases">
        <authorList>
            <person name="Corre E."/>
            <person name="Pelletier E."/>
            <person name="Niang G."/>
            <person name="Scheremetjew M."/>
            <person name="Finn R."/>
            <person name="Kale V."/>
            <person name="Holt S."/>
            <person name="Cochrane G."/>
            <person name="Meng A."/>
            <person name="Brown T."/>
            <person name="Cohen L."/>
        </authorList>
    </citation>
    <scope>NUCLEOTIDE SEQUENCE</scope>
    <source>
        <strain evidence="1">Pop2</strain>
    </source>
</reference>
<protein>
    <recommendedName>
        <fullName evidence="2">Methyltransferase FkbM domain-containing protein</fullName>
    </recommendedName>
</protein>
<accession>A0A7S2EUU0</accession>
<organism evidence="1">
    <name type="scientific">Ditylum brightwellii</name>
    <dbReference type="NCBI Taxonomy" id="49249"/>
    <lineage>
        <taxon>Eukaryota</taxon>
        <taxon>Sar</taxon>
        <taxon>Stramenopiles</taxon>
        <taxon>Ochrophyta</taxon>
        <taxon>Bacillariophyta</taxon>
        <taxon>Mediophyceae</taxon>
        <taxon>Lithodesmiophycidae</taxon>
        <taxon>Lithodesmiales</taxon>
        <taxon>Lithodesmiaceae</taxon>
        <taxon>Ditylum</taxon>
    </lineage>
</organism>
<dbReference type="AlphaFoldDB" id="A0A7S2EUU0"/>
<dbReference type="SUPFAM" id="SSF53335">
    <property type="entry name" value="S-adenosyl-L-methionine-dependent methyltransferases"/>
    <property type="match status" value="1"/>
</dbReference>
<dbReference type="Gene3D" id="3.40.50.150">
    <property type="entry name" value="Vaccinia Virus protein VP39"/>
    <property type="match status" value="1"/>
</dbReference>
<evidence type="ECO:0008006" key="2">
    <source>
        <dbReference type="Google" id="ProtNLM"/>
    </source>
</evidence>
<gene>
    <name evidence="1" type="ORF">DBRI1063_LOCUS24014</name>
</gene>
<dbReference type="InterPro" id="IPR029063">
    <property type="entry name" value="SAM-dependent_MTases_sf"/>
</dbReference>
<name>A0A7S2EUU0_9STRA</name>
<evidence type="ECO:0000313" key="1">
    <source>
        <dbReference type="EMBL" id="CAD9355461.1"/>
    </source>
</evidence>
<dbReference type="EMBL" id="HBGN01037482">
    <property type="protein sequence ID" value="CAD9355461.1"/>
    <property type="molecule type" value="Transcribed_RNA"/>
</dbReference>
<sequence length="229" mass="25717">MTKADASDVGNDNVPAVNVKSVAIDDIIQNKVGPTIDYAESNSRSADGKIDKLFLLKVDKQGHEPSVFSGLKQSIREHKIDFIMTEYWPKGIDFMNDTMGPETECQKSIEMMQLMIDAGYTLYTTSVTSHRNAPQNTALKAIHAHNHLRKPEIQTPIDSLRAHCMWFYDLERDPKYLKMNPKRPTSENYEYKMGYWTDVLAVAPGAKLGKVPVTTNGEIIASHLNSNSN</sequence>